<protein>
    <submittedName>
        <fullName evidence="1">Uncharacterized protein</fullName>
    </submittedName>
</protein>
<dbReference type="STRING" id="1123349.SAMN02744037_01906"/>
<reference evidence="2" key="1">
    <citation type="submission" date="2016-11" db="EMBL/GenBank/DDBJ databases">
        <authorList>
            <person name="Varghese N."/>
            <person name="Submissions S."/>
        </authorList>
    </citation>
    <scope>NUCLEOTIDE SEQUENCE [LARGE SCALE GENOMIC DNA]</scope>
    <source>
        <strain evidence="2">DSM 15518</strain>
    </source>
</reference>
<evidence type="ECO:0000313" key="1">
    <source>
        <dbReference type="EMBL" id="SHK22080.1"/>
    </source>
</evidence>
<dbReference type="Proteomes" id="UP000242497">
    <property type="component" value="Unassembled WGS sequence"/>
</dbReference>
<organism evidence="1 2">
    <name type="scientific">Tepidibacter formicigenes DSM 15518</name>
    <dbReference type="NCBI Taxonomy" id="1123349"/>
    <lineage>
        <taxon>Bacteria</taxon>
        <taxon>Bacillati</taxon>
        <taxon>Bacillota</taxon>
        <taxon>Clostridia</taxon>
        <taxon>Peptostreptococcales</taxon>
        <taxon>Peptostreptococcaceae</taxon>
        <taxon>Tepidibacter</taxon>
    </lineage>
</organism>
<dbReference type="RefSeq" id="WP_072889399.1">
    <property type="nucleotide sequence ID" value="NZ_FRAE01000045.1"/>
</dbReference>
<keyword evidence="2" id="KW-1185">Reference proteome</keyword>
<dbReference type="EMBL" id="FRAE01000045">
    <property type="protein sequence ID" value="SHK22080.1"/>
    <property type="molecule type" value="Genomic_DNA"/>
</dbReference>
<accession>A0A1M6QPQ9</accession>
<name>A0A1M6QPQ9_9FIRM</name>
<sequence length="107" mass="12384">MEGGDTIAKLYGSKKTGQIIAAADLRGLSEKLRKIQGFVKIIDNYKGYFYTIWVRFNEEKGEYEFTKTSKTNAKIEKLLEDEGYRKIKEPFTNDINTKDYLGEENLN</sequence>
<proteinExistence type="predicted"/>
<gene>
    <name evidence="1" type="ORF">SAMN02744037_01906</name>
</gene>
<dbReference type="AlphaFoldDB" id="A0A1M6QPQ9"/>
<evidence type="ECO:0000313" key="2">
    <source>
        <dbReference type="Proteomes" id="UP000242497"/>
    </source>
</evidence>